<name>A0ABC9B093_9POAL</name>
<feature type="domain" description="BTB" evidence="3">
    <location>
        <begin position="191"/>
        <end position="258"/>
    </location>
</feature>
<evidence type="ECO:0000313" key="6">
    <source>
        <dbReference type="EMBL" id="CAL4991277.1"/>
    </source>
</evidence>
<dbReference type="EMBL" id="OZ075134">
    <property type="protein sequence ID" value="CAL4991277.1"/>
    <property type="molecule type" value="Genomic_DNA"/>
</dbReference>
<proteinExistence type="inferred from homology"/>
<dbReference type="Gene3D" id="3.30.710.10">
    <property type="entry name" value="Potassium Channel Kv1.1, Chain A"/>
    <property type="match status" value="1"/>
</dbReference>
<evidence type="ECO:0000256" key="2">
    <source>
        <dbReference type="ARBA" id="ARBA00010846"/>
    </source>
</evidence>
<organism evidence="5 7">
    <name type="scientific">Urochloa decumbens</name>
    <dbReference type="NCBI Taxonomy" id="240449"/>
    <lineage>
        <taxon>Eukaryota</taxon>
        <taxon>Viridiplantae</taxon>
        <taxon>Streptophyta</taxon>
        <taxon>Embryophyta</taxon>
        <taxon>Tracheophyta</taxon>
        <taxon>Spermatophyta</taxon>
        <taxon>Magnoliopsida</taxon>
        <taxon>Liliopsida</taxon>
        <taxon>Poales</taxon>
        <taxon>Poaceae</taxon>
        <taxon>PACMAD clade</taxon>
        <taxon>Panicoideae</taxon>
        <taxon>Panicodae</taxon>
        <taxon>Paniceae</taxon>
        <taxon>Melinidinae</taxon>
        <taxon>Urochloa</taxon>
    </lineage>
</organism>
<dbReference type="EMBL" id="OZ075134">
    <property type="protein sequence ID" value="CAL4991271.1"/>
    <property type="molecule type" value="Genomic_DNA"/>
</dbReference>
<dbReference type="Proteomes" id="UP001497457">
    <property type="component" value="Chromosome 24b"/>
</dbReference>
<comment type="pathway">
    <text evidence="1">Protein modification; protein ubiquitination.</text>
</comment>
<keyword evidence="7" id="KW-1185">Reference proteome</keyword>
<dbReference type="Pfam" id="PF22486">
    <property type="entry name" value="MATH_2"/>
    <property type="match status" value="1"/>
</dbReference>
<dbReference type="SUPFAM" id="SSF49599">
    <property type="entry name" value="TRAF domain-like"/>
    <property type="match status" value="1"/>
</dbReference>
<dbReference type="SMART" id="SM00225">
    <property type="entry name" value="BTB"/>
    <property type="match status" value="1"/>
</dbReference>
<dbReference type="InterPro" id="IPR011333">
    <property type="entry name" value="SKP1/BTB/POZ_sf"/>
</dbReference>
<dbReference type="PROSITE" id="PS50097">
    <property type="entry name" value="BTB"/>
    <property type="match status" value="1"/>
</dbReference>
<dbReference type="Pfam" id="PF24570">
    <property type="entry name" value="BACK_BPM_SPOP"/>
    <property type="match status" value="1"/>
</dbReference>
<evidence type="ECO:0000259" key="4">
    <source>
        <dbReference type="PROSITE" id="PS50144"/>
    </source>
</evidence>
<dbReference type="InterPro" id="IPR002083">
    <property type="entry name" value="MATH/TRAF_dom"/>
</dbReference>
<evidence type="ECO:0000256" key="1">
    <source>
        <dbReference type="ARBA" id="ARBA00004906"/>
    </source>
</evidence>
<evidence type="ECO:0000313" key="5">
    <source>
        <dbReference type="EMBL" id="CAL4991271.1"/>
    </source>
</evidence>
<dbReference type="PANTHER" id="PTHR26379:SF477">
    <property type="entry name" value="OS08G0129000 PROTEIN"/>
    <property type="match status" value="1"/>
</dbReference>
<gene>
    <name evidence="5" type="ORF">URODEC1_LOCUS60588</name>
    <name evidence="6" type="ORF">URODEC1_LOCUS60592</name>
</gene>
<dbReference type="Pfam" id="PF00651">
    <property type="entry name" value="BTB"/>
    <property type="match status" value="1"/>
</dbReference>
<sequence length="356" mass="40515">MASSSGDASSAAMTTIFRPEIVTGLHVLHIEGYKETKGFLGVGNFFSSCPFTIGGHSWSVRYYPDGKDMVFQDYISVYLERLGDPGDESVVMARFKFSLLDHTGEPWHTREGKVLRPFFDKSWWGFDEFFLRENLESSSHMKDDRLMIRCDVTIVKNVLIEIANNTQSPVLPPSNLHQHLGDLLNIRRVKGDVKFKVGGKKFRAHRNVLAARSSVFMAELFGKKMETKAARVRIKDMEPRVFEAFLHFIYTDSLPEIDEGDRMAMAQHLLAVADRYHMERLKLICEIMLRGYIDTDSAATMLILAEQHGCHGLKQACLRFIAFPSNMKVVMMTEGFEYLTRSFPSLLKELAANIPV</sequence>
<dbReference type="SUPFAM" id="SSF54695">
    <property type="entry name" value="POZ domain"/>
    <property type="match status" value="1"/>
</dbReference>
<dbReference type="AlphaFoldDB" id="A0ABC9B093"/>
<reference evidence="5" key="1">
    <citation type="submission" date="2024-10" db="EMBL/GenBank/DDBJ databases">
        <authorList>
            <person name="Ryan C."/>
        </authorList>
    </citation>
    <scope>NUCLEOTIDE SEQUENCE [LARGE SCALE GENOMIC DNA]</scope>
</reference>
<protein>
    <submittedName>
        <fullName evidence="5">Uncharacterized protein</fullName>
    </submittedName>
</protein>
<evidence type="ECO:0000259" key="3">
    <source>
        <dbReference type="PROSITE" id="PS50097"/>
    </source>
</evidence>
<dbReference type="Gene3D" id="2.60.210.10">
    <property type="entry name" value="Apoptosis, Tumor Necrosis Factor Receptor Associated Protein 2, Chain A"/>
    <property type="match status" value="1"/>
</dbReference>
<comment type="similarity">
    <text evidence="2">Belongs to the Tdpoz family.</text>
</comment>
<dbReference type="InterPro" id="IPR056423">
    <property type="entry name" value="BACK_BPM_SPOP"/>
</dbReference>
<feature type="domain" description="MATH" evidence="4">
    <location>
        <begin position="23"/>
        <end position="152"/>
    </location>
</feature>
<dbReference type="InterPro" id="IPR045005">
    <property type="entry name" value="BPM1-6"/>
</dbReference>
<evidence type="ECO:0000313" key="7">
    <source>
        <dbReference type="Proteomes" id="UP001497457"/>
    </source>
</evidence>
<accession>A0ABC9B093</accession>
<dbReference type="InterPro" id="IPR000210">
    <property type="entry name" value="BTB/POZ_dom"/>
</dbReference>
<dbReference type="PROSITE" id="PS50144">
    <property type="entry name" value="MATH"/>
    <property type="match status" value="1"/>
</dbReference>
<dbReference type="Gene3D" id="1.25.40.420">
    <property type="match status" value="1"/>
</dbReference>
<dbReference type="PANTHER" id="PTHR26379">
    <property type="entry name" value="BTB/POZ AND MATH DOMAIN-CONTAINING PROTEIN 1"/>
    <property type="match status" value="1"/>
</dbReference>
<dbReference type="CDD" id="cd00121">
    <property type="entry name" value="MATH"/>
    <property type="match status" value="1"/>
</dbReference>
<dbReference type="InterPro" id="IPR008974">
    <property type="entry name" value="TRAF-like"/>
</dbReference>